<feature type="domain" description="FANCI solenoid 4" evidence="4">
    <location>
        <begin position="1116"/>
        <end position="1372"/>
    </location>
</feature>
<evidence type="ECO:0000259" key="5">
    <source>
        <dbReference type="Pfam" id="PF14679"/>
    </source>
</evidence>
<feature type="domain" description="FANCI helical" evidence="5">
    <location>
        <begin position="306"/>
        <end position="363"/>
    </location>
</feature>
<sequence length="1447" mass="157426">MTSTTFLRHLSAGTLPSPTDLEGWAEFWQNYEAAQLTKVIGVYFRSDDRAKQGIEFLRALLQGSRLVTHAEAYDAVVTTVYAELLGARSGAGRPDEAYHRDVADLLSTEVRYFTPRTTLSLAFGLVTQIQGFVALNPAALEVAPNLLQALSALEDIGDSEVAADFGGLTCGADVRDALIGQICTHPWHPTLNLGLVSVFRDLPLSNTQLDVFINKVFKVLRTVEAEEIPPLVYQLLLFAKKGKGRTILSRLLAFFEELEAMTDEAATGIRQNSGAVRPHLTIGKLRRAESVVLVHLSFAVKQDQALGQVLLKLAKVTCPARLSPFFLSTLLAVSKIHRFEFVVIDLLRAKIATHYRNQVRQRQILTPSLLASSPSSPAPAGEAGGNLEATFARLASDTSLGWDQTIPGLIQLSLVLIDAAGGSGAAPAFFTVKTKERPVRDTLAHAIAIANYHVESVDPADPALPSETEALATLGTTTLHNVFRAHRMVRPDILDQVMSRIEFRAESTALCARLLGDLVAELPETLVSDYLPRFKELTNCLAALAPDVAERIMTVILPLARHDRGFCDHLMLVLRKHMFSRDLEGRQVALMGLLVFLASLTGSGSNGNSGYSNGGGRDQLPLVLEILGMLQRCLTQQLSLRLRLYQGLTALLGLTELAPPVLHRVFQMLRTQLDKYLVTPPNSIPPLRVELAAGNGDVPGEPLPWLLQAILCTYRHILRDHGPSTVPLDEFTTTLATINGALLQSELNDFGLDAGADFNPATQAGTRKGTVLAHLVGVYEALLEHEMAVGGVDPVARSLLALDERYAAVRQLAVEKLVNAKARKGVRPAAVPHVADLNTVVQLLGALFPADGLRAEDSSGASELVHHLPFVYRVLHMAHAQLQAMIGPVVSSSSTAVSGITRDLPALNALAALLTRAYLIPWIGTHGRLTADVGFGGRDRTLGYVHLVVDMFALSLRGIARAGSEALRDLAAMLARESQTMMPPTGPRPEGLAAMLQLVQQVAVAFVTENVPLYRDLLPLLTSLEILVSTTGPLATTTTAAPLSDAEVESAESARRHLAVWLDKFCTEVPVEDLPIVRALLRLSGALHPPLPPSIDSGPRLNSLSPDSSGRHFVVALADDLRTLLGDLLVREDVEPVDGIPRYAIITHRTSTAVAQFIIEQVTRYLQDADWALTQLRDQLATLKVPDLQRLEAVALARLRLAIHALVVLEQTYLPSSIPVPLLKALQHTYKLLGDLVRLKLSEKVGVSRDLTNLIQLVGSELSKYLYDFIPQFQAKDTQDAVDSVQRKKRKPISGGDGGNALSSSTAPKALLPAKFKIKMVKESRLIPQLVYSLEQFERYVIKLSSQARVNLTQYLRRSTAHDFLIVQQQLESLDDEDEADDEIARIKADQVAEMTARANLADIEALHGAGTEDEDLSHLLLLDEEDYDDPVGSGQMATDGLKRKAS</sequence>
<dbReference type="SUPFAM" id="SSF48371">
    <property type="entry name" value="ARM repeat"/>
    <property type="match status" value="1"/>
</dbReference>
<dbReference type="GO" id="GO:0006281">
    <property type="term" value="P:DNA repair"/>
    <property type="evidence" value="ECO:0007669"/>
    <property type="project" value="InterPro"/>
</dbReference>
<dbReference type="InterPro" id="IPR029314">
    <property type="entry name" value="FANCI_S4"/>
</dbReference>
<dbReference type="InterPro" id="IPR029315">
    <property type="entry name" value="FANCI_S2"/>
</dbReference>
<dbReference type="InterPro" id="IPR026171">
    <property type="entry name" value="FANCI"/>
</dbReference>
<feature type="region of interest" description="Disordered" evidence="1">
    <location>
        <begin position="1427"/>
        <end position="1447"/>
    </location>
</feature>
<organism evidence="7 8">
    <name type="scientific">Tieghemiomyces parasiticus</name>
    <dbReference type="NCBI Taxonomy" id="78921"/>
    <lineage>
        <taxon>Eukaryota</taxon>
        <taxon>Fungi</taxon>
        <taxon>Fungi incertae sedis</taxon>
        <taxon>Zoopagomycota</taxon>
        <taxon>Kickxellomycotina</taxon>
        <taxon>Dimargaritomycetes</taxon>
        <taxon>Dimargaritales</taxon>
        <taxon>Dimargaritaceae</taxon>
        <taxon>Tieghemiomyces</taxon>
    </lineage>
</organism>
<feature type="region of interest" description="Disordered" evidence="1">
    <location>
        <begin position="1284"/>
        <end position="1304"/>
    </location>
</feature>
<dbReference type="Pfam" id="PF14680">
    <property type="entry name" value="FANCI_HD2"/>
    <property type="match status" value="1"/>
</dbReference>
<dbReference type="GO" id="GO:0070182">
    <property type="term" value="F:DNA polymerase binding"/>
    <property type="evidence" value="ECO:0007669"/>
    <property type="project" value="TreeGrafter"/>
</dbReference>
<dbReference type="Proteomes" id="UP001150569">
    <property type="component" value="Unassembled WGS sequence"/>
</dbReference>
<feature type="domain" description="FANCI solenoid 1" evidence="2">
    <location>
        <begin position="99"/>
        <end position="301"/>
    </location>
</feature>
<evidence type="ECO:0000256" key="1">
    <source>
        <dbReference type="SAM" id="MobiDB-lite"/>
    </source>
</evidence>
<dbReference type="InterPro" id="IPR029310">
    <property type="entry name" value="FANCI_HD1"/>
</dbReference>
<dbReference type="InterPro" id="IPR016024">
    <property type="entry name" value="ARM-type_fold"/>
</dbReference>
<dbReference type="EMBL" id="JANBPT010000556">
    <property type="protein sequence ID" value="KAJ1917089.1"/>
    <property type="molecule type" value="Genomic_DNA"/>
</dbReference>
<dbReference type="PANTHER" id="PTHR21818:SF0">
    <property type="entry name" value="FANCONI ANEMIA GROUP I PROTEIN"/>
    <property type="match status" value="1"/>
</dbReference>
<protein>
    <submittedName>
        <fullName evidence="7">Uncharacterized protein</fullName>
    </submittedName>
</protein>
<dbReference type="Pfam" id="PF14678">
    <property type="entry name" value="FANCI_S4"/>
    <property type="match status" value="1"/>
</dbReference>
<evidence type="ECO:0000259" key="3">
    <source>
        <dbReference type="Pfam" id="PF14676"/>
    </source>
</evidence>
<dbReference type="Pfam" id="PF14675">
    <property type="entry name" value="FANCI_S1"/>
    <property type="match status" value="1"/>
</dbReference>
<evidence type="ECO:0000259" key="6">
    <source>
        <dbReference type="Pfam" id="PF14680"/>
    </source>
</evidence>
<dbReference type="InterPro" id="IPR029308">
    <property type="entry name" value="FANCI_S1"/>
</dbReference>
<dbReference type="Pfam" id="PF14679">
    <property type="entry name" value="FANCI_HD1"/>
    <property type="match status" value="1"/>
</dbReference>
<feature type="domain" description="FANCI solenoid 2" evidence="3">
    <location>
        <begin position="406"/>
        <end position="594"/>
    </location>
</feature>
<dbReference type="PANTHER" id="PTHR21818">
    <property type="entry name" value="BC025462 PROTEIN"/>
    <property type="match status" value="1"/>
</dbReference>
<evidence type="ECO:0000313" key="7">
    <source>
        <dbReference type="EMBL" id="KAJ1917089.1"/>
    </source>
</evidence>
<feature type="domain" description="FANCI helical" evidence="6">
    <location>
        <begin position="622"/>
        <end position="790"/>
    </location>
</feature>
<gene>
    <name evidence="7" type="ORF">IWQ60_007892</name>
</gene>
<dbReference type="OrthoDB" id="195089at2759"/>
<comment type="caution">
    <text evidence="7">The sequence shown here is derived from an EMBL/GenBank/DDBJ whole genome shotgun (WGS) entry which is preliminary data.</text>
</comment>
<reference evidence="7" key="1">
    <citation type="submission" date="2022-07" db="EMBL/GenBank/DDBJ databases">
        <title>Phylogenomic reconstructions and comparative analyses of Kickxellomycotina fungi.</title>
        <authorList>
            <person name="Reynolds N.K."/>
            <person name="Stajich J.E."/>
            <person name="Barry K."/>
            <person name="Grigoriev I.V."/>
            <person name="Crous P."/>
            <person name="Smith M.E."/>
        </authorList>
    </citation>
    <scope>NUCLEOTIDE SEQUENCE</scope>
    <source>
        <strain evidence="7">RSA 861</strain>
    </source>
</reference>
<evidence type="ECO:0000259" key="2">
    <source>
        <dbReference type="Pfam" id="PF14675"/>
    </source>
</evidence>
<keyword evidence="8" id="KW-1185">Reference proteome</keyword>
<proteinExistence type="predicted"/>
<name>A0A9W8A499_9FUNG</name>
<dbReference type="Pfam" id="PF14676">
    <property type="entry name" value="FANCI_S2"/>
    <property type="match status" value="1"/>
</dbReference>
<evidence type="ECO:0000313" key="8">
    <source>
        <dbReference type="Proteomes" id="UP001150569"/>
    </source>
</evidence>
<accession>A0A9W8A499</accession>
<dbReference type="InterPro" id="IPR029312">
    <property type="entry name" value="FANCI_HD2"/>
</dbReference>
<evidence type="ECO:0000259" key="4">
    <source>
        <dbReference type="Pfam" id="PF14678"/>
    </source>
</evidence>